<dbReference type="Proteomes" id="UP000821866">
    <property type="component" value="Unassembled WGS sequence"/>
</dbReference>
<dbReference type="AlphaFoldDB" id="A0A9J6CWG1"/>
<evidence type="ECO:0000313" key="2">
    <source>
        <dbReference type="EMBL" id="KAH7942663.1"/>
    </source>
</evidence>
<dbReference type="VEuPathDB" id="VectorBase:LOC119181527"/>
<proteinExistence type="predicted"/>
<keyword evidence="1" id="KW-0812">Transmembrane</keyword>
<reference evidence="2" key="1">
    <citation type="journal article" date="2020" name="Cell">
        <title>Large-Scale Comparative Analyses of Tick Genomes Elucidate Their Genetic Diversity and Vector Capacities.</title>
        <authorList>
            <consortium name="Tick Genome and Microbiome Consortium (TIGMIC)"/>
            <person name="Jia N."/>
            <person name="Wang J."/>
            <person name="Shi W."/>
            <person name="Du L."/>
            <person name="Sun Y."/>
            <person name="Zhan W."/>
            <person name="Jiang J.F."/>
            <person name="Wang Q."/>
            <person name="Zhang B."/>
            <person name="Ji P."/>
            <person name="Bell-Sakyi L."/>
            <person name="Cui X.M."/>
            <person name="Yuan T.T."/>
            <person name="Jiang B.G."/>
            <person name="Yang W.F."/>
            <person name="Lam T.T."/>
            <person name="Chang Q.C."/>
            <person name="Ding S.J."/>
            <person name="Wang X.J."/>
            <person name="Zhu J.G."/>
            <person name="Ruan X.D."/>
            <person name="Zhao L."/>
            <person name="Wei J.T."/>
            <person name="Ye R.Z."/>
            <person name="Que T.C."/>
            <person name="Du C.H."/>
            <person name="Zhou Y.H."/>
            <person name="Cheng J.X."/>
            <person name="Dai P.F."/>
            <person name="Guo W.B."/>
            <person name="Han X.H."/>
            <person name="Huang E.J."/>
            <person name="Li L.F."/>
            <person name="Wei W."/>
            <person name="Gao Y.C."/>
            <person name="Liu J.Z."/>
            <person name="Shao H.Z."/>
            <person name="Wang X."/>
            <person name="Wang C.C."/>
            <person name="Yang T.C."/>
            <person name="Huo Q.B."/>
            <person name="Li W."/>
            <person name="Chen H.Y."/>
            <person name="Chen S.E."/>
            <person name="Zhou L.G."/>
            <person name="Ni X.B."/>
            <person name="Tian J.H."/>
            <person name="Sheng Y."/>
            <person name="Liu T."/>
            <person name="Pan Y.S."/>
            <person name="Xia L.Y."/>
            <person name="Li J."/>
            <person name="Zhao F."/>
            <person name="Cao W.C."/>
        </authorList>
    </citation>
    <scope>NUCLEOTIDE SEQUENCE</scope>
    <source>
        <strain evidence="2">Rmic-2018</strain>
    </source>
</reference>
<feature type="transmembrane region" description="Helical" evidence="1">
    <location>
        <begin position="23"/>
        <end position="43"/>
    </location>
</feature>
<comment type="caution">
    <text evidence="2">The sequence shown here is derived from an EMBL/GenBank/DDBJ whole genome shotgun (WGS) entry which is preliminary data.</text>
</comment>
<accession>A0A9J6CWG1</accession>
<keyword evidence="1" id="KW-0472">Membrane</keyword>
<dbReference type="PANTHER" id="PTHR44809:SF1">
    <property type="entry name" value="PROTEIN O-MANNOSYL-TRANSFERASE TMTC1"/>
    <property type="match status" value="1"/>
</dbReference>
<reference evidence="2" key="2">
    <citation type="submission" date="2021-09" db="EMBL/GenBank/DDBJ databases">
        <authorList>
            <person name="Jia N."/>
            <person name="Wang J."/>
            <person name="Shi W."/>
            <person name="Du L."/>
            <person name="Sun Y."/>
            <person name="Zhan W."/>
            <person name="Jiang J."/>
            <person name="Wang Q."/>
            <person name="Zhang B."/>
            <person name="Ji P."/>
            <person name="Sakyi L.B."/>
            <person name="Cui X."/>
            <person name="Yuan T."/>
            <person name="Jiang B."/>
            <person name="Yang W."/>
            <person name="Lam T.T.-Y."/>
            <person name="Chang Q."/>
            <person name="Ding S."/>
            <person name="Wang X."/>
            <person name="Zhu J."/>
            <person name="Ruan X."/>
            <person name="Zhao L."/>
            <person name="Wei J."/>
            <person name="Que T."/>
            <person name="Du C."/>
            <person name="Cheng J."/>
            <person name="Dai P."/>
            <person name="Han X."/>
            <person name="Huang E."/>
            <person name="Gao Y."/>
            <person name="Liu J."/>
            <person name="Shao H."/>
            <person name="Ye R."/>
            <person name="Li L."/>
            <person name="Wei W."/>
            <person name="Wang X."/>
            <person name="Wang C."/>
            <person name="Huo Q."/>
            <person name="Li W."/>
            <person name="Guo W."/>
            <person name="Chen H."/>
            <person name="Chen S."/>
            <person name="Zhou L."/>
            <person name="Zhou L."/>
            <person name="Ni X."/>
            <person name="Tian J."/>
            <person name="Zhou Y."/>
            <person name="Sheng Y."/>
            <person name="Liu T."/>
            <person name="Pan Y."/>
            <person name="Xia L."/>
            <person name="Li J."/>
            <person name="Zhao F."/>
            <person name="Cao W."/>
        </authorList>
    </citation>
    <scope>NUCLEOTIDE SEQUENCE</scope>
    <source>
        <strain evidence="2">Rmic-2018</strain>
        <tissue evidence="2">Larvae</tissue>
    </source>
</reference>
<sequence>MMGISNFNVGRDSYYVNGRQVRGYHLVNATLHCACSVLMAVVARRVMRTAVLHACLAAMLFTAHPVRMEAAWILQASFPEFSKMDNPASFSSSRITRSGIRDLPRNAKIHYNCANLQKDTGNTVLAVKHYRLEIEDDDFESSL</sequence>
<dbReference type="InterPro" id="IPR052943">
    <property type="entry name" value="TMTC_O-mannosyl-trnsfr"/>
</dbReference>
<evidence type="ECO:0000313" key="3">
    <source>
        <dbReference type="Proteomes" id="UP000821866"/>
    </source>
</evidence>
<organism evidence="2 3">
    <name type="scientific">Rhipicephalus microplus</name>
    <name type="common">Cattle tick</name>
    <name type="synonym">Boophilus microplus</name>
    <dbReference type="NCBI Taxonomy" id="6941"/>
    <lineage>
        <taxon>Eukaryota</taxon>
        <taxon>Metazoa</taxon>
        <taxon>Ecdysozoa</taxon>
        <taxon>Arthropoda</taxon>
        <taxon>Chelicerata</taxon>
        <taxon>Arachnida</taxon>
        <taxon>Acari</taxon>
        <taxon>Parasitiformes</taxon>
        <taxon>Ixodida</taxon>
        <taxon>Ixodoidea</taxon>
        <taxon>Ixodidae</taxon>
        <taxon>Rhipicephalinae</taxon>
        <taxon>Rhipicephalus</taxon>
        <taxon>Boophilus</taxon>
    </lineage>
</organism>
<gene>
    <name evidence="2" type="ORF">HPB51_028655</name>
</gene>
<protein>
    <submittedName>
        <fullName evidence="2">Uncharacterized protein</fullName>
    </submittedName>
</protein>
<dbReference type="EMBL" id="JABSTU010005498">
    <property type="protein sequence ID" value="KAH7942663.1"/>
    <property type="molecule type" value="Genomic_DNA"/>
</dbReference>
<evidence type="ECO:0000256" key="1">
    <source>
        <dbReference type="SAM" id="Phobius"/>
    </source>
</evidence>
<keyword evidence="1" id="KW-1133">Transmembrane helix</keyword>
<name>A0A9J6CWG1_RHIMP</name>
<dbReference type="PANTHER" id="PTHR44809">
    <property type="match status" value="1"/>
</dbReference>
<keyword evidence="3" id="KW-1185">Reference proteome</keyword>